<sequence>MLGIDKALYFRVDIDISKLLRRGIYIKVTERQIWIKFKYIKLPDFCYGCGQLGHALAGYDTVQIEEDDPSLQYGSWICTSPLKSRRCNAEIELYEEKRLYSAFSNKATCSKARTKLAFDNGAAKDHDIQSMVAEGSVNMVIDAATIIEPGPEAFKRKLDDGPGATQAVTDLRKLLRRLVQSWSSSQRPKKASLRWNKCFMILGTSTVFSLMPKGKGEG</sequence>
<feature type="domain" description="Zinc knuckle CX2CX4HX4C" evidence="1">
    <location>
        <begin position="15"/>
        <end position="55"/>
    </location>
</feature>
<dbReference type="EMBL" id="JAKOGI010000076">
    <property type="protein sequence ID" value="KAJ8445540.1"/>
    <property type="molecule type" value="Genomic_DNA"/>
</dbReference>
<reference evidence="2" key="1">
    <citation type="submission" date="2022-04" db="EMBL/GenBank/DDBJ databases">
        <title>Carnegiea gigantea Genome sequencing and assembly v2.</title>
        <authorList>
            <person name="Copetti D."/>
            <person name="Sanderson M.J."/>
            <person name="Burquez A."/>
            <person name="Wojciechowski M.F."/>
        </authorList>
    </citation>
    <scope>NUCLEOTIDE SEQUENCE</scope>
    <source>
        <strain evidence="2">SGP5-SGP5p</strain>
        <tissue evidence="2">Aerial part</tissue>
    </source>
</reference>
<name>A0A9Q1KM93_9CARY</name>
<keyword evidence="3" id="KW-1185">Reference proteome</keyword>
<evidence type="ECO:0000313" key="3">
    <source>
        <dbReference type="Proteomes" id="UP001153076"/>
    </source>
</evidence>
<protein>
    <recommendedName>
        <fullName evidence="1">Zinc knuckle CX2CX4HX4C domain-containing protein</fullName>
    </recommendedName>
</protein>
<proteinExistence type="predicted"/>
<accession>A0A9Q1KM93</accession>
<dbReference type="Proteomes" id="UP001153076">
    <property type="component" value="Unassembled WGS sequence"/>
</dbReference>
<comment type="caution">
    <text evidence="2">The sequence shown here is derived from an EMBL/GenBank/DDBJ whole genome shotgun (WGS) entry which is preliminary data.</text>
</comment>
<organism evidence="2 3">
    <name type="scientific">Carnegiea gigantea</name>
    <dbReference type="NCBI Taxonomy" id="171969"/>
    <lineage>
        <taxon>Eukaryota</taxon>
        <taxon>Viridiplantae</taxon>
        <taxon>Streptophyta</taxon>
        <taxon>Embryophyta</taxon>
        <taxon>Tracheophyta</taxon>
        <taxon>Spermatophyta</taxon>
        <taxon>Magnoliopsida</taxon>
        <taxon>eudicotyledons</taxon>
        <taxon>Gunneridae</taxon>
        <taxon>Pentapetalae</taxon>
        <taxon>Caryophyllales</taxon>
        <taxon>Cactineae</taxon>
        <taxon>Cactaceae</taxon>
        <taxon>Cactoideae</taxon>
        <taxon>Echinocereeae</taxon>
        <taxon>Carnegiea</taxon>
    </lineage>
</organism>
<dbReference type="AlphaFoldDB" id="A0A9Q1KM93"/>
<gene>
    <name evidence="2" type="ORF">Cgig2_012428</name>
</gene>
<dbReference type="Pfam" id="PF14392">
    <property type="entry name" value="zf-CCHC_4"/>
    <property type="match status" value="1"/>
</dbReference>
<evidence type="ECO:0000259" key="1">
    <source>
        <dbReference type="Pfam" id="PF14392"/>
    </source>
</evidence>
<dbReference type="OrthoDB" id="996998at2759"/>
<evidence type="ECO:0000313" key="2">
    <source>
        <dbReference type="EMBL" id="KAJ8445540.1"/>
    </source>
</evidence>
<dbReference type="InterPro" id="IPR025836">
    <property type="entry name" value="Zn_knuckle_CX2CX4HX4C"/>
</dbReference>